<comment type="caution">
    <text evidence="3">The sequence shown here is derived from an EMBL/GenBank/DDBJ whole genome shotgun (WGS) entry which is preliminary data.</text>
</comment>
<dbReference type="InterPro" id="IPR005181">
    <property type="entry name" value="SASA"/>
</dbReference>
<evidence type="ECO:0000259" key="2">
    <source>
        <dbReference type="Pfam" id="PF03629"/>
    </source>
</evidence>
<dbReference type="PANTHER" id="PTHR22901">
    <property type="entry name" value="SIALATE O-ACETYLESTERASE"/>
    <property type="match status" value="1"/>
</dbReference>
<dbReference type="RefSeq" id="WP_377334154.1">
    <property type="nucleotide sequence ID" value="NZ_JBHSGB010000010.1"/>
</dbReference>
<evidence type="ECO:0000313" key="3">
    <source>
        <dbReference type="EMBL" id="MFC4655664.1"/>
    </source>
</evidence>
<accession>A0ABV9JND2</accession>
<evidence type="ECO:0000313" key="4">
    <source>
        <dbReference type="Proteomes" id="UP001595962"/>
    </source>
</evidence>
<sequence>MRILLFALAFVSGPLLAEVSLPRLISDGAVLQRDKTIPLWGYGAEGEAVELRLDNRLIGQAVTRNGRWQVQLPAQGAGGPHQISVKGQNEVQVKDLYFGDVWVASGQSNMEMPMARLAEAYPADLAAAHFPLIRQFGVPQKYNFKAPQQDLTDGRWMQATAADIQHFSALAYYFARDLQQQINVPVGILNNALGGSPVEAWLSEEALQAFPEALAEAKKFKDDAYIAEITAADAAKNQAWYGDLAARDQGLHAATPWFSQDFDDSNWKSITLPGFLPEPFTGVWWLRQAITLSEQQAKQATVLRLGSIVDADEAYLNGQKIAETTYQYPPRRYEIPVGLLKAGVNQLAVRITSTQGKTGLMPDKPYWIGSDQQQIALSKTWKMQLGAAAKPLPGDTFIRWKPLGLYNGLTAPLTWLPVKGVIWYQGESNVGAYAQYQQRFERMIADWRQAWQQPDLPFLYVQLANFLEKTNQPTDSSWAGLREAQRLTQQVPHTAMVVALDTGEWNDIHPVDKRTLGQRLALAARAVAYQEKLPYRGPEIASVTAEAQQLRLSFQFAEQGLVLKQGGNAFAIAGKDGRYVWAKVQQQGDQLLLSAAEVPQPVTVRYGWADNPDAVLYNGVGLPASSFEAKLGFKASNQ</sequence>
<dbReference type="Proteomes" id="UP001595962">
    <property type="component" value="Unassembled WGS sequence"/>
</dbReference>
<protein>
    <submittedName>
        <fullName evidence="3">Sialate O-acetylesterase</fullName>
    </submittedName>
</protein>
<dbReference type="EMBL" id="JBHSGB010000010">
    <property type="protein sequence ID" value="MFC4655664.1"/>
    <property type="molecule type" value="Genomic_DNA"/>
</dbReference>
<feature type="domain" description="Sialate O-acetylesterase" evidence="2">
    <location>
        <begin position="417"/>
        <end position="523"/>
    </location>
</feature>
<reference evidence="4" key="1">
    <citation type="journal article" date="2019" name="Int. J. Syst. Evol. Microbiol.">
        <title>The Global Catalogue of Microorganisms (GCM) 10K type strain sequencing project: providing services to taxonomists for standard genome sequencing and annotation.</title>
        <authorList>
            <consortium name="The Broad Institute Genomics Platform"/>
            <consortium name="The Broad Institute Genome Sequencing Center for Infectious Disease"/>
            <person name="Wu L."/>
            <person name="Ma J."/>
        </authorList>
    </citation>
    <scope>NUCLEOTIDE SEQUENCE [LARGE SCALE GENOMIC DNA]</scope>
    <source>
        <strain evidence="4">DT28</strain>
    </source>
</reference>
<gene>
    <name evidence="3" type="ORF">ACFO3I_11640</name>
</gene>
<proteinExistence type="predicted"/>
<evidence type="ECO:0000256" key="1">
    <source>
        <dbReference type="ARBA" id="ARBA00022801"/>
    </source>
</evidence>
<dbReference type="SUPFAM" id="SSF52266">
    <property type="entry name" value="SGNH hydrolase"/>
    <property type="match status" value="1"/>
</dbReference>
<dbReference type="PANTHER" id="PTHR22901:SF0">
    <property type="entry name" value="SIALATE O-ACETYLESTERASE"/>
    <property type="match status" value="1"/>
</dbReference>
<dbReference type="Pfam" id="PF03629">
    <property type="entry name" value="SASA"/>
    <property type="match status" value="1"/>
</dbReference>
<dbReference type="InterPro" id="IPR036514">
    <property type="entry name" value="SGNH_hydro_sf"/>
</dbReference>
<dbReference type="InterPro" id="IPR008979">
    <property type="entry name" value="Galactose-bd-like_sf"/>
</dbReference>
<keyword evidence="1" id="KW-0378">Hydrolase</keyword>
<organism evidence="3 4">
    <name type="scientific">Rheinheimera marina</name>
    <dbReference type="NCBI Taxonomy" id="1774958"/>
    <lineage>
        <taxon>Bacteria</taxon>
        <taxon>Pseudomonadati</taxon>
        <taxon>Pseudomonadota</taxon>
        <taxon>Gammaproteobacteria</taxon>
        <taxon>Chromatiales</taxon>
        <taxon>Chromatiaceae</taxon>
        <taxon>Rheinheimera</taxon>
    </lineage>
</organism>
<dbReference type="Gene3D" id="3.40.50.1110">
    <property type="entry name" value="SGNH hydrolase"/>
    <property type="match status" value="2"/>
</dbReference>
<keyword evidence="4" id="KW-1185">Reference proteome</keyword>
<dbReference type="InterPro" id="IPR039329">
    <property type="entry name" value="SIAE"/>
</dbReference>
<dbReference type="SUPFAM" id="SSF49785">
    <property type="entry name" value="Galactose-binding domain-like"/>
    <property type="match status" value="1"/>
</dbReference>
<name>A0ABV9JND2_9GAMM</name>